<evidence type="ECO:0000256" key="6">
    <source>
        <dbReference type="ARBA" id="ARBA00023157"/>
    </source>
</evidence>
<keyword evidence="9" id="KW-1185">Reference proteome</keyword>
<evidence type="ECO:0000313" key="10">
    <source>
        <dbReference type="RefSeq" id="XP_026532795.1"/>
    </source>
</evidence>
<organism evidence="9 10">
    <name type="scientific">Notechis scutatus</name>
    <name type="common">mainland tiger snake</name>
    <dbReference type="NCBI Taxonomy" id="8663"/>
    <lineage>
        <taxon>Eukaryota</taxon>
        <taxon>Metazoa</taxon>
        <taxon>Chordata</taxon>
        <taxon>Craniata</taxon>
        <taxon>Vertebrata</taxon>
        <taxon>Euteleostomi</taxon>
        <taxon>Lepidosauria</taxon>
        <taxon>Squamata</taxon>
        <taxon>Bifurcata</taxon>
        <taxon>Unidentata</taxon>
        <taxon>Episquamata</taxon>
        <taxon>Toxicofera</taxon>
        <taxon>Serpentes</taxon>
        <taxon>Colubroidea</taxon>
        <taxon>Elapidae</taxon>
        <taxon>Hydrophiinae</taxon>
        <taxon>Notechis</taxon>
    </lineage>
</organism>
<keyword evidence="3" id="KW-0964">Secreted</keyword>
<evidence type="ECO:0000256" key="3">
    <source>
        <dbReference type="ARBA" id="ARBA00022525"/>
    </source>
</evidence>
<sequence length="277" mass="32085">MPSKSFDRRLIMEEELETPRRTDRHIVCFMNWKHILLWVTMGIAFVLFLALLSQSLRNDSEISKDINKQNRKLSLLCNHSGKLDEFKTETANDIKQVHGDVSTFKVDLAKNNNLSSSVLETLAELKRENARIAEDVMEILDTVRNFTGIFCTTCPAHWMHFQNSCYFFYFQTKPWKVAQQFCEDEGAHLVIVNDGIEQNFLVKHMGSDQVFWIGLTDTDKENHWIWVDNTTLSLSFWGKDEPNNIGSGEDCATVRFSGKWNDVNCSRKELSICEKKC</sequence>
<accession>A0A6J1UR10</accession>
<dbReference type="CDD" id="cd03590">
    <property type="entry name" value="CLECT_DC-SIGN_like"/>
    <property type="match status" value="1"/>
</dbReference>
<dbReference type="InterPro" id="IPR018378">
    <property type="entry name" value="C-type_lectin_CS"/>
</dbReference>
<comment type="subcellular location">
    <subcellularLocation>
        <location evidence="1">Secreted</location>
    </subcellularLocation>
</comment>
<name>A0A6J1UR10_9SAUR</name>
<proteinExistence type="inferred from homology"/>
<dbReference type="InterPro" id="IPR016186">
    <property type="entry name" value="C-type_lectin-like/link_sf"/>
</dbReference>
<evidence type="ECO:0000256" key="7">
    <source>
        <dbReference type="SAM" id="Phobius"/>
    </source>
</evidence>
<feature type="transmembrane region" description="Helical" evidence="7">
    <location>
        <begin position="35"/>
        <end position="53"/>
    </location>
</feature>
<dbReference type="PROSITE" id="PS50041">
    <property type="entry name" value="C_TYPE_LECTIN_2"/>
    <property type="match status" value="1"/>
</dbReference>
<dbReference type="InterPro" id="IPR001304">
    <property type="entry name" value="C-type_lectin-like"/>
</dbReference>
<dbReference type="PROSITE" id="PS00615">
    <property type="entry name" value="C_TYPE_LECTIN_1"/>
    <property type="match status" value="1"/>
</dbReference>
<dbReference type="Proteomes" id="UP000504612">
    <property type="component" value="Unplaced"/>
</dbReference>
<feature type="domain" description="C-type lectin" evidence="8">
    <location>
        <begin position="161"/>
        <end position="274"/>
    </location>
</feature>
<evidence type="ECO:0000256" key="5">
    <source>
        <dbReference type="ARBA" id="ARBA00022837"/>
    </source>
</evidence>
<dbReference type="AlphaFoldDB" id="A0A6J1UR10"/>
<evidence type="ECO:0000313" key="9">
    <source>
        <dbReference type="Proteomes" id="UP000504612"/>
    </source>
</evidence>
<keyword evidence="5" id="KW-0106">Calcium</keyword>
<evidence type="ECO:0000256" key="2">
    <source>
        <dbReference type="ARBA" id="ARBA00006250"/>
    </source>
</evidence>
<dbReference type="InterPro" id="IPR016187">
    <property type="entry name" value="CTDL_fold"/>
</dbReference>
<dbReference type="InterPro" id="IPR033989">
    <property type="entry name" value="CD209-like_CTLD"/>
</dbReference>
<keyword evidence="4" id="KW-0430">Lectin</keyword>
<dbReference type="SMART" id="SM00034">
    <property type="entry name" value="CLECT"/>
    <property type="match status" value="1"/>
</dbReference>
<dbReference type="PANTHER" id="PTHR22803">
    <property type="entry name" value="MANNOSE, PHOSPHOLIPASE, LECTIN RECEPTOR RELATED"/>
    <property type="match status" value="1"/>
</dbReference>
<reference evidence="10" key="1">
    <citation type="submission" date="2025-08" db="UniProtKB">
        <authorList>
            <consortium name="RefSeq"/>
        </authorList>
    </citation>
    <scope>IDENTIFICATION</scope>
</reference>
<evidence type="ECO:0000256" key="1">
    <source>
        <dbReference type="ARBA" id="ARBA00004613"/>
    </source>
</evidence>
<dbReference type="GO" id="GO:0030246">
    <property type="term" value="F:carbohydrate binding"/>
    <property type="evidence" value="ECO:0007669"/>
    <property type="project" value="UniProtKB-KW"/>
</dbReference>
<dbReference type="Gene3D" id="3.10.100.10">
    <property type="entry name" value="Mannose-Binding Protein A, subunit A"/>
    <property type="match status" value="1"/>
</dbReference>
<dbReference type="RefSeq" id="XP_026532795.1">
    <property type="nucleotide sequence ID" value="XM_026677010.1"/>
</dbReference>
<gene>
    <name evidence="10" type="primary">LOC113418227</name>
</gene>
<dbReference type="SUPFAM" id="SSF56436">
    <property type="entry name" value="C-type lectin-like"/>
    <property type="match status" value="1"/>
</dbReference>
<dbReference type="GO" id="GO:0005576">
    <property type="term" value="C:extracellular region"/>
    <property type="evidence" value="ECO:0007669"/>
    <property type="project" value="UniProtKB-SubCell"/>
</dbReference>
<keyword evidence="6" id="KW-1015">Disulfide bond</keyword>
<dbReference type="Pfam" id="PF00059">
    <property type="entry name" value="Lectin_C"/>
    <property type="match status" value="1"/>
</dbReference>
<dbReference type="KEGG" id="nss:113418227"/>
<comment type="similarity">
    <text evidence="2">Belongs to the true venom lectin family.</text>
</comment>
<evidence type="ECO:0000259" key="8">
    <source>
        <dbReference type="PROSITE" id="PS50041"/>
    </source>
</evidence>
<keyword evidence="7" id="KW-0472">Membrane</keyword>
<evidence type="ECO:0000256" key="4">
    <source>
        <dbReference type="ARBA" id="ARBA00022734"/>
    </source>
</evidence>
<keyword evidence="7" id="KW-0812">Transmembrane</keyword>
<dbReference type="GeneID" id="113418227"/>
<keyword evidence="7" id="KW-1133">Transmembrane helix</keyword>
<protein>
    <submittedName>
        <fullName evidence="10">CD209 antigen-like protein A</fullName>
    </submittedName>
</protein>
<dbReference type="InterPro" id="IPR050111">
    <property type="entry name" value="C-type_lectin/snaclec_domain"/>
</dbReference>